<dbReference type="Proteomes" id="UP001211522">
    <property type="component" value="Unassembled WGS sequence"/>
</dbReference>
<gene>
    <name evidence="1" type="ORF">PN612_02315</name>
</gene>
<comment type="caution">
    <text evidence="1">The sequence shown here is derived from an EMBL/GenBank/DDBJ whole genome shotgun (WGS) entry which is preliminary data.</text>
</comment>
<accession>A0AAW6F1F5</accession>
<proteinExistence type="predicted"/>
<dbReference type="EMBL" id="JAQMPX010000016">
    <property type="protein sequence ID" value="MDB9137342.1"/>
    <property type="molecule type" value="Genomic_DNA"/>
</dbReference>
<dbReference type="RefSeq" id="WP_259013233.1">
    <property type="nucleotide sequence ID" value="NZ_JANUTI010000003.1"/>
</dbReference>
<evidence type="ECO:0008006" key="3">
    <source>
        <dbReference type="Google" id="ProtNLM"/>
    </source>
</evidence>
<evidence type="ECO:0000313" key="2">
    <source>
        <dbReference type="Proteomes" id="UP001211522"/>
    </source>
</evidence>
<reference evidence="1" key="1">
    <citation type="submission" date="2023-01" db="EMBL/GenBank/DDBJ databases">
        <title>Human gut microbiome strain richness.</title>
        <authorList>
            <person name="Chen-Liaw A."/>
        </authorList>
    </citation>
    <scope>NUCLEOTIDE SEQUENCE</scope>
    <source>
        <strain evidence="1">D35st1_E5_D35t1_190705</strain>
    </source>
</reference>
<name>A0AAW6F1F5_PARDI</name>
<dbReference type="AlphaFoldDB" id="A0AAW6F1F5"/>
<evidence type="ECO:0000313" key="1">
    <source>
        <dbReference type="EMBL" id="MDB9137342.1"/>
    </source>
</evidence>
<protein>
    <recommendedName>
        <fullName evidence="3">Lipoprotein</fullName>
    </recommendedName>
</protein>
<sequence length="162" mass="19114">MNKVKLKFLILYSVVCTMVLIRTCTNDDMFVGFALREISGLELPTADCLRIDRLISEKINKEHVSIDYVFSIENKKILQERLEKVMKERKISDAEESKRFLKKLMKRRARGEQEGPELYNCFGNWIEYEDQYSFGGSSCVYFDLLEITVNKRDTSLNIVYWK</sequence>
<organism evidence="1 2">
    <name type="scientific">Parabacteroides distasonis</name>
    <dbReference type="NCBI Taxonomy" id="823"/>
    <lineage>
        <taxon>Bacteria</taxon>
        <taxon>Pseudomonadati</taxon>
        <taxon>Bacteroidota</taxon>
        <taxon>Bacteroidia</taxon>
        <taxon>Bacteroidales</taxon>
        <taxon>Tannerellaceae</taxon>
        <taxon>Parabacteroides</taxon>
    </lineage>
</organism>